<evidence type="ECO:0000259" key="5">
    <source>
        <dbReference type="Pfam" id="PF00692"/>
    </source>
</evidence>
<dbReference type="PANTHER" id="PTHR11241">
    <property type="entry name" value="DEOXYURIDINE 5'-TRIPHOSPHATE NUCLEOTIDOHYDROLASE"/>
    <property type="match status" value="1"/>
</dbReference>
<dbReference type="InterPro" id="IPR029054">
    <property type="entry name" value="dUTPase-like"/>
</dbReference>
<dbReference type="GO" id="GO:0046081">
    <property type="term" value="P:dUTP catabolic process"/>
    <property type="evidence" value="ECO:0007669"/>
    <property type="project" value="InterPro"/>
</dbReference>
<dbReference type="SUPFAM" id="SSF51283">
    <property type="entry name" value="dUTPase-like"/>
    <property type="match status" value="1"/>
</dbReference>
<evidence type="ECO:0000313" key="6">
    <source>
        <dbReference type="EMBL" id="RWS19621.1"/>
    </source>
</evidence>
<keyword evidence="7" id="KW-1185">Reference proteome</keyword>
<dbReference type="OrthoDB" id="6409787at2759"/>
<sequence length="116" mass="12236">MPVKFVRTSARSIIPRKATDGSVGFDLFSIENKVVKAGCTALISTGIKIQIPSPFFGEIEGVLVILVNAGDLDFQVLVGMAIAQIIFIPCSNMALVEVENLNHSGRGGRGFGSTGI</sequence>
<evidence type="ECO:0000256" key="4">
    <source>
        <dbReference type="ARBA" id="ARBA00023080"/>
    </source>
</evidence>
<evidence type="ECO:0000256" key="3">
    <source>
        <dbReference type="ARBA" id="ARBA00012379"/>
    </source>
</evidence>
<reference evidence="6 7" key="1">
    <citation type="journal article" date="2018" name="Gigascience">
        <title>Genomes of trombidid mites reveal novel predicted allergens and laterally-transferred genes associated with secondary metabolism.</title>
        <authorList>
            <person name="Dong X."/>
            <person name="Chaisiri K."/>
            <person name="Xia D."/>
            <person name="Armstrong S.D."/>
            <person name="Fang Y."/>
            <person name="Donnelly M.J."/>
            <person name="Kadowaki T."/>
            <person name="McGarry J.W."/>
            <person name="Darby A.C."/>
            <person name="Makepeace B.L."/>
        </authorList>
    </citation>
    <scope>NUCLEOTIDE SEQUENCE [LARGE SCALE GENOMIC DNA]</scope>
    <source>
        <strain evidence="6">UoL-UT</strain>
    </source>
</reference>
<keyword evidence="6" id="KW-0378">Hydrolase</keyword>
<dbReference type="GO" id="GO:0004170">
    <property type="term" value="F:dUTP diphosphatase activity"/>
    <property type="evidence" value="ECO:0007669"/>
    <property type="project" value="UniProtKB-EC"/>
</dbReference>
<dbReference type="STRING" id="299467.A0A443RW70"/>
<feature type="domain" description="dUTPase-like" evidence="5">
    <location>
        <begin position="62"/>
        <end position="115"/>
    </location>
</feature>
<dbReference type="InterPro" id="IPR008181">
    <property type="entry name" value="dUTPase"/>
</dbReference>
<dbReference type="InterPro" id="IPR036157">
    <property type="entry name" value="dUTPase-like_sf"/>
</dbReference>
<evidence type="ECO:0000256" key="2">
    <source>
        <dbReference type="ARBA" id="ARBA00006581"/>
    </source>
</evidence>
<keyword evidence="4" id="KW-0546">Nucleotide metabolism</keyword>
<comment type="pathway">
    <text evidence="1">Pyrimidine metabolism; dUMP biosynthesis; dUMP from dCTP (dUTP route): step 2/2.</text>
</comment>
<organism evidence="6 7">
    <name type="scientific">Leptotrombidium deliense</name>
    <dbReference type="NCBI Taxonomy" id="299467"/>
    <lineage>
        <taxon>Eukaryota</taxon>
        <taxon>Metazoa</taxon>
        <taxon>Ecdysozoa</taxon>
        <taxon>Arthropoda</taxon>
        <taxon>Chelicerata</taxon>
        <taxon>Arachnida</taxon>
        <taxon>Acari</taxon>
        <taxon>Acariformes</taxon>
        <taxon>Trombidiformes</taxon>
        <taxon>Prostigmata</taxon>
        <taxon>Anystina</taxon>
        <taxon>Parasitengona</taxon>
        <taxon>Trombiculoidea</taxon>
        <taxon>Trombiculidae</taxon>
        <taxon>Leptotrombidium</taxon>
    </lineage>
</organism>
<comment type="similarity">
    <text evidence="2">Belongs to the dUTPase family.</text>
</comment>
<gene>
    <name evidence="6" type="ORF">B4U80_04395</name>
</gene>
<name>A0A443RW70_9ACAR</name>
<dbReference type="PANTHER" id="PTHR11241:SF0">
    <property type="entry name" value="DEOXYURIDINE 5'-TRIPHOSPHATE NUCLEOTIDOHYDROLASE"/>
    <property type="match status" value="1"/>
</dbReference>
<dbReference type="Pfam" id="PF00692">
    <property type="entry name" value="dUTPase"/>
    <property type="match status" value="2"/>
</dbReference>
<dbReference type="GO" id="GO:0000287">
    <property type="term" value="F:magnesium ion binding"/>
    <property type="evidence" value="ECO:0007669"/>
    <property type="project" value="InterPro"/>
</dbReference>
<dbReference type="GO" id="GO:0006226">
    <property type="term" value="P:dUMP biosynthetic process"/>
    <property type="evidence" value="ECO:0007669"/>
    <property type="project" value="InterPro"/>
</dbReference>
<comment type="caution">
    <text evidence="6">The sequence shown here is derived from an EMBL/GenBank/DDBJ whole genome shotgun (WGS) entry which is preliminary data.</text>
</comment>
<accession>A0A443RW70</accession>
<dbReference type="Gene3D" id="2.70.40.10">
    <property type="match status" value="2"/>
</dbReference>
<feature type="domain" description="dUTPase-like" evidence="5">
    <location>
        <begin position="12"/>
        <end position="57"/>
    </location>
</feature>
<dbReference type="EMBL" id="NCKV01024278">
    <property type="protein sequence ID" value="RWS19621.1"/>
    <property type="molecule type" value="Genomic_DNA"/>
</dbReference>
<proteinExistence type="inferred from homology"/>
<evidence type="ECO:0000256" key="1">
    <source>
        <dbReference type="ARBA" id="ARBA00005142"/>
    </source>
</evidence>
<dbReference type="VEuPathDB" id="VectorBase:LDEU012419"/>
<evidence type="ECO:0000313" key="7">
    <source>
        <dbReference type="Proteomes" id="UP000288716"/>
    </source>
</evidence>
<protein>
    <recommendedName>
        <fullName evidence="3">dUTP diphosphatase</fullName>
        <ecNumber evidence="3">3.6.1.23</ecNumber>
    </recommendedName>
</protein>
<dbReference type="AlphaFoldDB" id="A0A443RW70"/>
<dbReference type="Proteomes" id="UP000288716">
    <property type="component" value="Unassembled WGS sequence"/>
</dbReference>
<dbReference type="EC" id="3.6.1.23" evidence="3"/>